<feature type="region of interest" description="Disordered" evidence="1">
    <location>
        <begin position="1"/>
        <end position="77"/>
    </location>
</feature>
<accession>A0A1T3CFB5</accession>
<reference evidence="2 3" key="1">
    <citation type="submission" date="2016-04" db="EMBL/GenBank/DDBJ databases">
        <title>Multiple horizontal gene transfer events from other fungi enriched the ability of the initially mycotrophic fungus Trichoderma (Ascomycota) to feed on dead plant biomass.</title>
        <authorList>
            <person name="Atanasova L."/>
            <person name="Chenthamara K."/>
            <person name="Zhang J."/>
            <person name="Grujic M."/>
            <person name="Henrissat B."/>
            <person name="Kuo A."/>
            <person name="Aertz A."/>
            <person name="Salamov A."/>
            <person name="Lipzen A."/>
            <person name="Labutti K."/>
            <person name="Barry K."/>
            <person name="Miao Y."/>
            <person name="Rahimi M.J."/>
            <person name="Shen Q."/>
            <person name="Grigoriev I.V."/>
            <person name="Kubicek C.P."/>
            <person name="Druzhinina I.S."/>
        </authorList>
    </citation>
    <scope>NUCLEOTIDE SEQUENCE [LARGE SCALE GENOMIC DNA]</scope>
    <source>
        <strain evidence="2 3">NJAU 4742</strain>
    </source>
</reference>
<sequence>MSGAAQPSQSPSSFTSMTISTTLSPMSEESKLLPSSIHLQSHPTAPDGDCQVQTPEKTNGPLQKMRTRAPHLDQGQYGAPVRGNGFYDWMVKKPLDSIVDAMSSLSVADTDTATTCRPLPVVNFLDWNRYSHGRSSTT</sequence>
<protein>
    <submittedName>
        <fullName evidence="2">Uncharacterized protein</fullName>
    </submittedName>
</protein>
<dbReference type="AlphaFoldDB" id="A0A1T3CFB5"/>
<feature type="compositionally biased region" description="Polar residues" evidence="1">
    <location>
        <begin position="51"/>
        <end position="61"/>
    </location>
</feature>
<comment type="caution">
    <text evidence="2">The sequence shown here is derived from an EMBL/GenBank/DDBJ whole genome shotgun (WGS) entry which is preliminary data.</text>
</comment>
<proteinExistence type="predicted"/>
<feature type="compositionally biased region" description="Low complexity" evidence="1">
    <location>
        <begin position="8"/>
        <end position="24"/>
    </location>
</feature>
<dbReference type="EMBL" id="LVVK01000018">
    <property type="protein sequence ID" value="OPB39793.1"/>
    <property type="molecule type" value="Genomic_DNA"/>
</dbReference>
<name>A0A1T3CFB5_9HYPO</name>
<keyword evidence="3" id="KW-1185">Reference proteome</keyword>
<gene>
    <name evidence="2" type="ORF">A0O28_0096400</name>
</gene>
<dbReference type="Proteomes" id="UP000191004">
    <property type="component" value="Unassembled WGS sequence"/>
</dbReference>
<organism evidence="2 3">
    <name type="scientific">Trichoderma guizhouense</name>
    <dbReference type="NCBI Taxonomy" id="1491466"/>
    <lineage>
        <taxon>Eukaryota</taxon>
        <taxon>Fungi</taxon>
        <taxon>Dikarya</taxon>
        <taxon>Ascomycota</taxon>
        <taxon>Pezizomycotina</taxon>
        <taxon>Sordariomycetes</taxon>
        <taxon>Hypocreomycetidae</taxon>
        <taxon>Hypocreales</taxon>
        <taxon>Hypocreaceae</taxon>
        <taxon>Trichoderma</taxon>
    </lineage>
</organism>
<evidence type="ECO:0000313" key="3">
    <source>
        <dbReference type="Proteomes" id="UP000191004"/>
    </source>
</evidence>
<evidence type="ECO:0000256" key="1">
    <source>
        <dbReference type="SAM" id="MobiDB-lite"/>
    </source>
</evidence>
<evidence type="ECO:0000313" key="2">
    <source>
        <dbReference type="EMBL" id="OPB39793.1"/>
    </source>
</evidence>